<protein>
    <submittedName>
        <fullName evidence="1">Uncharacterized protein</fullName>
    </submittedName>
</protein>
<reference evidence="1 2" key="1">
    <citation type="submission" date="2024-09" db="EMBL/GenBank/DDBJ databases">
        <title>Chromosome-scale assembly of Riccia sorocarpa.</title>
        <authorList>
            <person name="Paukszto L."/>
        </authorList>
    </citation>
    <scope>NUCLEOTIDE SEQUENCE [LARGE SCALE GENOMIC DNA]</scope>
    <source>
        <strain evidence="1">LP-2024</strain>
        <tissue evidence="1">Aerial parts of the thallus</tissue>
    </source>
</reference>
<dbReference type="AlphaFoldDB" id="A0ABD3GTS6"/>
<gene>
    <name evidence="1" type="ORF">R1sor_024932</name>
</gene>
<keyword evidence="2" id="KW-1185">Reference proteome</keyword>
<evidence type="ECO:0000313" key="1">
    <source>
        <dbReference type="EMBL" id="KAL3681976.1"/>
    </source>
</evidence>
<sequence length="80" mass="9257">MGSKVDSLLGIWPPGKHQYLWCSVFEIDTEYIFPSCRLVKELMEWSALNGTVKRDIMKPVGRYARNNVHLVSKLMDTDLQ</sequence>
<dbReference type="EMBL" id="JBJQOH010000007">
    <property type="protein sequence ID" value="KAL3681976.1"/>
    <property type="molecule type" value="Genomic_DNA"/>
</dbReference>
<accession>A0ABD3GTS6</accession>
<dbReference type="Proteomes" id="UP001633002">
    <property type="component" value="Unassembled WGS sequence"/>
</dbReference>
<proteinExistence type="predicted"/>
<name>A0ABD3GTS6_9MARC</name>
<comment type="caution">
    <text evidence="1">The sequence shown here is derived from an EMBL/GenBank/DDBJ whole genome shotgun (WGS) entry which is preliminary data.</text>
</comment>
<organism evidence="1 2">
    <name type="scientific">Riccia sorocarpa</name>
    <dbReference type="NCBI Taxonomy" id="122646"/>
    <lineage>
        <taxon>Eukaryota</taxon>
        <taxon>Viridiplantae</taxon>
        <taxon>Streptophyta</taxon>
        <taxon>Embryophyta</taxon>
        <taxon>Marchantiophyta</taxon>
        <taxon>Marchantiopsida</taxon>
        <taxon>Marchantiidae</taxon>
        <taxon>Marchantiales</taxon>
        <taxon>Ricciaceae</taxon>
        <taxon>Riccia</taxon>
    </lineage>
</organism>
<evidence type="ECO:0000313" key="2">
    <source>
        <dbReference type="Proteomes" id="UP001633002"/>
    </source>
</evidence>